<protein>
    <submittedName>
        <fullName evidence="2">Uncharacterized protein</fullName>
    </submittedName>
</protein>
<sequence length="418" mass="45481">MCKHTHYYYPKCGHIAKWTVESCVEFTNKLHANPDNEEKMLCIETIDEEVILPVSHPHYCLKCEQDWLKEYDINYENHGDQADNHSVQSSRGRTPNAPNRVLELKAKMNSSLSDGNSSPVHSQYSFHDMCVVGMVLVPEHGAPFADPAEDGFDPSLSNLGLDVRDDRSHGTTVHLNGPNGAQSDTDYLNPWNIARFVRGLGGTREKAVPDSPAGPLSSLRPDPRQGTFYDSSSSPDAPSIAPSSSLDSPMTGFEWSPPVGLARSLWPDATQPSASAPTSHGDNQGVIEMARFLDSDGSASISCDSPYAKITFETDTGYDADSGNEESERGARDADMESIGSLSCNASSTELVYHSDGESDNKSVVVVSSPDINNYSLNRSASDATPESFYSESESQIEGDPSATKLNSSLVFWFLTLH</sequence>
<comment type="caution">
    <text evidence="2">The sequence shown here is derived from an EMBL/GenBank/DDBJ whole genome shotgun (WGS) entry which is preliminary data.</text>
</comment>
<gene>
    <name evidence="2" type="ORF">MPDQ_006070</name>
</gene>
<feature type="region of interest" description="Disordered" evidence="1">
    <location>
        <begin position="315"/>
        <end position="339"/>
    </location>
</feature>
<proteinExistence type="predicted"/>
<feature type="compositionally biased region" description="Basic and acidic residues" evidence="1">
    <location>
        <begin position="326"/>
        <end position="335"/>
    </location>
</feature>
<name>A0A507QVH5_MONPU</name>
<evidence type="ECO:0000313" key="3">
    <source>
        <dbReference type="Proteomes" id="UP000319663"/>
    </source>
</evidence>
<feature type="compositionally biased region" description="Polar residues" evidence="1">
    <location>
        <begin position="270"/>
        <end position="282"/>
    </location>
</feature>
<accession>A0A507QVH5</accession>
<evidence type="ECO:0000313" key="2">
    <source>
        <dbReference type="EMBL" id="TQB73153.1"/>
    </source>
</evidence>
<dbReference type="Proteomes" id="UP000319663">
    <property type="component" value="Unassembled WGS sequence"/>
</dbReference>
<evidence type="ECO:0000256" key="1">
    <source>
        <dbReference type="SAM" id="MobiDB-lite"/>
    </source>
</evidence>
<feature type="compositionally biased region" description="Acidic residues" evidence="1">
    <location>
        <begin position="316"/>
        <end position="325"/>
    </location>
</feature>
<keyword evidence="3" id="KW-1185">Reference proteome</keyword>
<feature type="region of interest" description="Disordered" evidence="1">
    <location>
        <begin position="203"/>
        <end position="283"/>
    </location>
</feature>
<dbReference type="AlphaFoldDB" id="A0A507QVH5"/>
<feature type="compositionally biased region" description="Low complexity" evidence="1">
    <location>
        <begin position="230"/>
        <end position="249"/>
    </location>
</feature>
<organism evidence="2 3">
    <name type="scientific">Monascus purpureus</name>
    <name type="common">Red mold</name>
    <name type="synonym">Monascus anka</name>
    <dbReference type="NCBI Taxonomy" id="5098"/>
    <lineage>
        <taxon>Eukaryota</taxon>
        <taxon>Fungi</taxon>
        <taxon>Dikarya</taxon>
        <taxon>Ascomycota</taxon>
        <taxon>Pezizomycotina</taxon>
        <taxon>Eurotiomycetes</taxon>
        <taxon>Eurotiomycetidae</taxon>
        <taxon>Eurotiales</taxon>
        <taxon>Aspergillaceae</taxon>
        <taxon>Monascus</taxon>
    </lineage>
</organism>
<reference evidence="2 3" key="1">
    <citation type="submission" date="2019-06" db="EMBL/GenBank/DDBJ databases">
        <title>Wine fermentation using esterase from Monascus purpureus.</title>
        <authorList>
            <person name="Geng C."/>
            <person name="Zhang Y."/>
        </authorList>
    </citation>
    <scope>NUCLEOTIDE SEQUENCE [LARGE SCALE GENOMIC DNA]</scope>
    <source>
        <strain evidence="2">HQ1</strain>
    </source>
</reference>
<dbReference type="EMBL" id="VIFY01000049">
    <property type="protein sequence ID" value="TQB73153.1"/>
    <property type="molecule type" value="Genomic_DNA"/>
</dbReference>